<keyword evidence="5" id="KW-0472">Membrane</keyword>
<dbReference type="Pfam" id="PF00724">
    <property type="entry name" value="Oxidored_FMN"/>
    <property type="match status" value="1"/>
</dbReference>
<sequence>MKEDIFSEIQLPCGRKVQNRLVKVALYEHLADFWGGPPNYFHCKLYSKWAKYGWGMIITGNVQVSNTHLALGRDMVVPQQLDEESLAPFRRLALSMHDGENTLAIMQLSHAGRQSSNFIGGRFPFVPPYGPSAIPVAAEAPGGLFSLFHKLMFQTPRAMTLTDIEQTISGFVRGAELAILSGFDGIQLHVAHGYLLAQFLSPKANKRTDVYAVGSLTLLRRITTEIRKTASPNFVLGLKLNTTDYSTVESTSAQEDRALGHLLTIASWGTIDFVELSGGDYENPDFLSSGHKSSRQAFFASFSSKAVQAISTIQTPTPPLILLTGGLRSPGHLQAALSSRHTHLLGVGRASILCPDLPRVLNARLTTDDDDRLFSPFQPDPDTDLKFVHQRPWSWVWPLVPKLKLIGGGVQMAWYSIVMRHMAGLGEREEFRVDYSVGGLEAVIRMWLWSSVEPSSSWWRQRIFLLFIGFLGVLGHYLFYASWP</sequence>
<evidence type="ECO:0000259" key="6">
    <source>
        <dbReference type="Pfam" id="PF00724"/>
    </source>
</evidence>
<keyword evidence="5" id="KW-1133">Transmembrane helix</keyword>
<dbReference type="PANTHER" id="PTHR43656">
    <property type="entry name" value="BINDING OXIDOREDUCTASE, PUTATIVE (AFU_ORTHOLOGUE AFUA_2G08260)-RELATED"/>
    <property type="match status" value="1"/>
</dbReference>
<keyword evidence="4" id="KW-0560">Oxidoreductase</keyword>
<evidence type="ECO:0000313" key="8">
    <source>
        <dbReference type="Proteomes" id="UP001465976"/>
    </source>
</evidence>
<comment type="caution">
    <text evidence="7">The sequence shown here is derived from an EMBL/GenBank/DDBJ whole genome shotgun (WGS) entry which is preliminary data.</text>
</comment>
<dbReference type="InterPro" id="IPR013785">
    <property type="entry name" value="Aldolase_TIM"/>
</dbReference>
<proteinExistence type="inferred from homology"/>
<dbReference type="InterPro" id="IPR001155">
    <property type="entry name" value="OxRdtase_FMN_N"/>
</dbReference>
<reference evidence="7 8" key="1">
    <citation type="submission" date="2024-02" db="EMBL/GenBank/DDBJ databases">
        <title>A draft genome for the cacao thread blight pathogen Marasmius crinis-equi.</title>
        <authorList>
            <person name="Cohen S.P."/>
            <person name="Baruah I.K."/>
            <person name="Amoako-Attah I."/>
            <person name="Bukari Y."/>
            <person name="Meinhardt L.W."/>
            <person name="Bailey B.A."/>
        </authorList>
    </citation>
    <scope>NUCLEOTIDE SEQUENCE [LARGE SCALE GENOMIC DNA]</scope>
    <source>
        <strain evidence="7 8">GH-76</strain>
    </source>
</reference>
<dbReference type="EMBL" id="JBAHYK010000066">
    <property type="protein sequence ID" value="KAL0579247.1"/>
    <property type="molecule type" value="Genomic_DNA"/>
</dbReference>
<dbReference type="InterPro" id="IPR051799">
    <property type="entry name" value="NADH_flavin_oxidoreductase"/>
</dbReference>
<name>A0ABR3FVU8_9AGAR</name>
<feature type="transmembrane region" description="Helical" evidence="5">
    <location>
        <begin position="463"/>
        <end position="483"/>
    </location>
</feature>
<gene>
    <name evidence="7" type="ORF">V5O48_002751</name>
</gene>
<organism evidence="7 8">
    <name type="scientific">Marasmius crinis-equi</name>
    <dbReference type="NCBI Taxonomy" id="585013"/>
    <lineage>
        <taxon>Eukaryota</taxon>
        <taxon>Fungi</taxon>
        <taxon>Dikarya</taxon>
        <taxon>Basidiomycota</taxon>
        <taxon>Agaricomycotina</taxon>
        <taxon>Agaricomycetes</taxon>
        <taxon>Agaricomycetidae</taxon>
        <taxon>Agaricales</taxon>
        <taxon>Marasmiineae</taxon>
        <taxon>Marasmiaceae</taxon>
        <taxon>Marasmius</taxon>
    </lineage>
</organism>
<keyword evidence="5" id="KW-0812">Transmembrane</keyword>
<evidence type="ECO:0000256" key="5">
    <source>
        <dbReference type="SAM" id="Phobius"/>
    </source>
</evidence>
<keyword evidence="3" id="KW-0288">FMN</keyword>
<dbReference type="PANTHER" id="PTHR43656:SF2">
    <property type="entry name" value="BINDING OXIDOREDUCTASE, PUTATIVE (AFU_ORTHOLOGUE AFUA_2G08260)-RELATED"/>
    <property type="match status" value="1"/>
</dbReference>
<protein>
    <recommendedName>
        <fullName evidence="6">NADH:flavin oxidoreductase/NADH oxidase N-terminal domain-containing protein</fullName>
    </recommendedName>
</protein>
<evidence type="ECO:0000256" key="4">
    <source>
        <dbReference type="ARBA" id="ARBA00023002"/>
    </source>
</evidence>
<keyword evidence="8" id="KW-1185">Reference proteome</keyword>
<evidence type="ECO:0000256" key="3">
    <source>
        <dbReference type="ARBA" id="ARBA00022643"/>
    </source>
</evidence>
<accession>A0ABR3FVU8</accession>
<evidence type="ECO:0000256" key="1">
    <source>
        <dbReference type="ARBA" id="ARBA00005979"/>
    </source>
</evidence>
<dbReference type="SUPFAM" id="SSF51395">
    <property type="entry name" value="FMN-linked oxidoreductases"/>
    <property type="match status" value="1"/>
</dbReference>
<dbReference type="Gene3D" id="3.20.20.70">
    <property type="entry name" value="Aldolase class I"/>
    <property type="match status" value="1"/>
</dbReference>
<evidence type="ECO:0000313" key="7">
    <source>
        <dbReference type="EMBL" id="KAL0579247.1"/>
    </source>
</evidence>
<evidence type="ECO:0000256" key="2">
    <source>
        <dbReference type="ARBA" id="ARBA00022630"/>
    </source>
</evidence>
<dbReference type="Proteomes" id="UP001465976">
    <property type="component" value="Unassembled WGS sequence"/>
</dbReference>
<comment type="similarity">
    <text evidence="1">Belongs to the NADH:flavin oxidoreductase/NADH oxidase family.</text>
</comment>
<feature type="domain" description="NADH:flavin oxidoreductase/NADH oxidase N-terminal" evidence="6">
    <location>
        <begin position="6"/>
        <end position="365"/>
    </location>
</feature>
<keyword evidence="2" id="KW-0285">Flavoprotein</keyword>